<proteinExistence type="predicted"/>
<dbReference type="Proteomes" id="UP000887574">
    <property type="component" value="Unplaced"/>
</dbReference>
<dbReference type="WBParaSite" id="jg9036">
    <property type="protein sequence ID" value="jg9036"/>
    <property type="gene ID" value="jg9036"/>
</dbReference>
<dbReference type="AlphaFoldDB" id="A0A915ET69"/>
<organism evidence="1 2">
    <name type="scientific">Ditylenchus dipsaci</name>
    <dbReference type="NCBI Taxonomy" id="166011"/>
    <lineage>
        <taxon>Eukaryota</taxon>
        <taxon>Metazoa</taxon>
        <taxon>Ecdysozoa</taxon>
        <taxon>Nematoda</taxon>
        <taxon>Chromadorea</taxon>
        <taxon>Rhabditida</taxon>
        <taxon>Tylenchina</taxon>
        <taxon>Tylenchomorpha</taxon>
        <taxon>Sphaerularioidea</taxon>
        <taxon>Anguinidae</taxon>
        <taxon>Anguininae</taxon>
        <taxon>Ditylenchus</taxon>
    </lineage>
</organism>
<evidence type="ECO:0000313" key="2">
    <source>
        <dbReference type="WBParaSite" id="jg9036"/>
    </source>
</evidence>
<protein>
    <submittedName>
        <fullName evidence="2">CCHC-type domain-containing protein</fullName>
    </submittedName>
</protein>
<accession>A0A915ET69</accession>
<evidence type="ECO:0000313" key="1">
    <source>
        <dbReference type="Proteomes" id="UP000887574"/>
    </source>
</evidence>
<name>A0A915ET69_9BILA</name>
<sequence length="267" mass="29373">MATEKCFFCDSEDHVARFCPQATGLRDLENETADEQGLADIGHSGVAEVVHIPLDDDILRSNTQVEVQNTAGAQVEVQNTAGAQVEVQNTAGAQLEVQNTAVQEIAFSRNRLLSRYASGRALTTLSRTSQATESSSNTAIRTILFSGLYRGIQMSDLTAALLHPEMPVPVFVKIHHRPGAKSAAVAPRQLTASLPRDWFAFVTYGTVQMAGTARYFFNRQAIVWGSHTSWARRNDQRAPTAWSLEQSDAYYAAHPQCRQFFPRCPGT</sequence>
<keyword evidence="1" id="KW-1185">Reference proteome</keyword>
<reference evidence="2" key="1">
    <citation type="submission" date="2022-11" db="UniProtKB">
        <authorList>
            <consortium name="WormBaseParasite"/>
        </authorList>
    </citation>
    <scope>IDENTIFICATION</scope>
</reference>